<evidence type="ECO:0000256" key="1">
    <source>
        <dbReference type="SAM" id="Coils"/>
    </source>
</evidence>
<sequence>MAIDQFIEGIRDRRLRTKCLDKIEEAERKLEKEDRIVEEEKRHEKEETYAEYTRLTMEGLPIPITLANKVREFNKTKDTDGKQLAAKDDEHDGDKTMKSDTGAASYQQSQQTYFVYDPRTGQYQQAYSPPPFAPGGQ</sequence>
<keyword evidence="1" id="KW-0175">Coiled coil</keyword>
<feature type="region of interest" description="Disordered" evidence="2">
    <location>
        <begin position="73"/>
        <end position="137"/>
    </location>
</feature>
<keyword evidence="4" id="KW-1185">Reference proteome</keyword>
<feature type="compositionally biased region" description="Pro residues" evidence="2">
    <location>
        <begin position="128"/>
        <end position="137"/>
    </location>
</feature>
<dbReference type="Proteomes" id="UP000073492">
    <property type="component" value="Unassembled WGS sequence"/>
</dbReference>
<evidence type="ECO:0000313" key="3">
    <source>
        <dbReference type="EMBL" id="KXT08338.1"/>
    </source>
</evidence>
<feature type="coiled-coil region" evidence="1">
    <location>
        <begin position="16"/>
        <end position="43"/>
    </location>
</feature>
<evidence type="ECO:0000313" key="4">
    <source>
        <dbReference type="Proteomes" id="UP000073492"/>
    </source>
</evidence>
<evidence type="ECO:0000256" key="2">
    <source>
        <dbReference type="SAM" id="MobiDB-lite"/>
    </source>
</evidence>
<dbReference type="AlphaFoldDB" id="A0A139I0W5"/>
<organism evidence="3 4">
    <name type="scientific">Pseudocercospora musae</name>
    <dbReference type="NCBI Taxonomy" id="113226"/>
    <lineage>
        <taxon>Eukaryota</taxon>
        <taxon>Fungi</taxon>
        <taxon>Dikarya</taxon>
        <taxon>Ascomycota</taxon>
        <taxon>Pezizomycotina</taxon>
        <taxon>Dothideomycetes</taxon>
        <taxon>Dothideomycetidae</taxon>
        <taxon>Mycosphaerellales</taxon>
        <taxon>Mycosphaerellaceae</taxon>
        <taxon>Pseudocercospora</taxon>
    </lineage>
</organism>
<reference evidence="3 4" key="1">
    <citation type="submission" date="2015-07" db="EMBL/GenBank/DDBJ databases">
        <title>Comparative genomics of the Sigatoka disease complex on banana suggests a link between parallel evolutionary changes in Pseudocercospora fijiensis and Pseudocercospora eumusae and increased virulence on the banana host.</title>
        <authorList>
            <person name="Chang T.-C."/>
            <person name="Salvucci A."/>
            <person name="Crous P.W."/>
            <person name="Stergiopoulos I."/>
        </authorList>
    </citation>
    <scope>NUCLEOTIDE SEQUENCE [LARGE SCALE GENOMIC DNA]</scope>
    <source>
        <strain evidence="3 4">CBS 116634</strain>
    </source>
</reference>
<dbReference type="EMBL" id="LFZO01000459">
    <property type="protein sequence ID" value="KXT08338.1"/>
    <property type="molecule type" value="Genomic_DNA"/>
</dbReference>
<name>A0A139I0W5_9PEZI</name>
<comment type="caution">
    <text evidence="3">The sequence shown here is derived from an EMBL/GenBank/DDBJ whole genome shotgun (WGS) entry which is preliminary data.</text>
</comment>
<feature type="compositionally biased region" description="Basic and acidic residues" evidence="2">
    <location>
        <begin position="73"/>
        <end position="98"/>
    </location>
</feature>
<feature type="compositionally biased region" description="Polar residues" evidence="2">
    <location>
        <begin position="102"/>
        <end position="113"/>
    </location>
</feature>
<proteinExistence type="predicted"/>
<gene>
    <name evidence="3" type="ORF">AC579_178</name>
</gene>
<protein>
    <submittedName>
        <fullName evidence="3">Uncharacterized protein</fullName>
    </submittedName>
</protein>
<accession>A0A139I0W5</accession>